<feature type="compositionally biased region" description="Basic residues" evidence="1">
    <location>
        <begin position="320"/>
        <end position="331"/>
    </location>
</feature>
<feature type="region of interest" description="Disordered" evidence="1">
    <location>
        <begin position="44"/>
        <end position="152"/>
    </location>
</feature>
<protein>
    <submittedName>
        <fullName evidence="3">Uncharacterized protein</fullName>
    </submittedName>
</protein>
<accession>A0A914C0I5</accession>
<keyword evidence="2" id="KW-1185">Reference proteome</keyword>
<feature type="region of interest" description="Disordered" evidence="1">
    <location>
        <begin position="248"/>
        <end position="360"/>
    </location>
</feature>
<proteinExistence type="predicted"/>
<evidence type="ECO:0000313" key="2">
    <source>
        <dbReference type="Proteomes" id="UP000887540"/>
    </source>
</evidence>
<evidence type="ECO:0000313" key="3">
    <source>
        <dbReference type="WBParaSite" id="ACRNAN_Path_1428.g5604.t1"/>
    </source>
</evidence>
<organism evidence="2 3">
    <name type="scientific">Acrobeloides nanus</name>
    <dbReference type="NCBI Taxonomy" id="290746"/>
    <lineage>
        <taxon>Eukaryota</taxon>
        <taxon>Metazoa</taxon>
        <taxon>Ecdysozoa</taxon>
        <taxon>Nematoda</taxon>
        <taxon>Chromadorea</taxon>
        <taxon>Rhabditida</taxon>
        <taxon>Tylenchina</taxon>
        <taxon>Cephalobomorpha</taxon>
        <taxon>Cephaloboidea</taxon>
        <taxon>Cephalobidae</taxon>
        <taxon>Acrobeloides</taxon>
    </lineage>
</organism>
<feature type="compositionally biased region" description="Polar residues" evidence="1">
    <location>
        <begin position="48"/>
        <end position="61"/>
    </location>
</feature>
<sequence length="360" mass="41153">MGNNSTTNRGLASQSRLGSWGSSIDDTICGPHALCGDWHDIDDEEQPLFTNPPTRRGSTLSVPEKGRRKPPPLKRSHSIGGSSIKRPATTNYSDTSDPPDSLDNFPVAPVTRRNHHQNRSPIDSEFNDEDFVPAPVATSYSSRPPSSRSRRLSEMPQPVFIDNHHHRRASEPTLFKPHKPKQHNTYESDQEYAYETQKHPPSRKKHVAKARSIEDMTPWQDVYIPPKNHPIKPIRKEASKEYKPNYKVPMAQDNNRNPNVGYTRENNNRYPNGGYTRENNNRYPNYTREKKPKYIPPSGRYSSTPTKLDPILQPAPNVKKEKRIVRPKGKMRHEAPKPFIVGKPPPTKERYLVSPIEDEI</sequence>
<name>A0A914C0I5_9BILA</name>
<reference evidence="3" key="1">
    <citation type="submission" date="2022-11" db="UniProtKB">
        <authorList>
            <consortium name="WormBaseParasite"/>
        </authorList>
    </citation>
    <scope>IDENTIFICATION</scope>
</reference>
<evidence type="ECO:0000256" key="1">
    <source>
        <dbReference type="SAM" id="MobiDB-lite"/>
    </source>
</evidence>
<dbReference type="Proteomes" id="UP000887540">
    <property type="component" value="Unplaced"/>
</dbReference>
<feature type="compositionally biased region" description="Basic residues" evidence="1">
    <location>
        <begin position="66"/>
        <end position="77"/>
    </location>
</feature>
<dbReference type="WBParaSite" id="ACRNAN_Path_1428.g5604.t1">
    <property type="protein sequence ID" value="ACRNAN_Path_1428.g5604.t1"/>
    <property type="gene ID" value="ACRNAN_Path_1428.g5604"/>
</dbReference>
<dbReference type="AlphaFoldDB" id="A0A914C0I5"/>
<feature type="compositionally biased region" description="Polar residues" evidence="1">
    <location>
        <begin position="252"/>
        <end position="270"/>
    </location>
</feature>
<feature type="compositionally biased region" description="Polar residues" evidence="1">
    <location>
        <begin position="88"/>
        <end position="98"/>
    </location>
</feature>